<sequence>SDGDIKIPGRIYMVHICSEGGDSDTQFRSSLMTKFAVMVTSASSEGKSHEMVLRWSQMRWCSGGAR</sequence>
<reference evidence="1" key="1">
    <citation type="journal article" date="2023" name="G3 (Bethesda)">
        <title>A reference genome for the long-term kleptoplast-retaining sea slug Elysia crispata morphotype clarki.</title>
        <authorList>
            <person name="Eastman K.E."/>
            <person name="Pendleton A.L."/>
            <person name="Shaikh M.A."/>
            <person name="Suttiyut T."/>
            <person name="Ogas R."/>
            <person name="Tomko P."/>
            <person name="Gavelis G."/>
            <person name="Widhalm J.R."/>
            <person name="Wisecaver J.H."/>
        </authorList>
    </citation>
    <scope>NUCLEOTIDE SEQUENCE</scope>
    <source>
        <strain evidence="1">ECLA1</strain>
    </source>
</reference>
<dbReference type="Proteomes" id="UP001283361">
    <property type="component" value="Unassembled WGS sequence"/>
</dbReference>
<dbReference type="AlphaFoldDB" id="A0AAE0ZSC5"/>
<dbReference type="EMBL" id="JAWDGP010003416">
    <property type="protein sequence ID" value="KAK3774423.1"/>
    <property type="molecule type" value="Genomic_DNA"/>
</dbReference>
<keyword evidence="2" id="KW-1185">Reference proteome</keyword>
<feature type="non-terminal residue" evidence="1">
    <location>
        <position position="1"/>
    </location>
</feature>
<organism evidence="1 2">
    <name type="scientific">Elysia crispata</name>
    <name type="common">lettuce slug</name>
    <dbReference type="NCBI Taxonomy" id="231223"/>
    <lineage>
        <taxon>Eukaryota</taxon>
        <taxon>Metazoa</taxon>
        <taxon>Spiralia</taxon>
        <taxon>Lophotrochozoa</taxon>
        <taxon>Mollusca</taxon>
        <taxon>Gastropoda</taxon>
        <taxon>Heterobranchia</taxon>
        <taxon>Euthyneura</taxon>
        <taxon>Panpulmonata</taxon>
        <taxon>Sacoglossa</taxon>
        <taxon>Placobranchoidea</taxon>
        <taxon>Plakobranchidae</taxon>
        <taxon>Elysia</taxon>
    </lineage>
</organism>
<accession>A0AAE0ZSC5</accession>
<evidence type="ECO:0000313" key="1">
    <source>
        <dbReference type="EMBL" id="KAK3774423.1"/>
    </source>
</evidence>
<protein>
    <submittedName>
        <fullName evidence="1">Uncharacterized protein</fullName>
    </submittedName>
</protein>
<evidence type="ECO:0000313" key="2">
    <source>
        <dbReference type="Proteomes" id="UP001283361"/>
    </source>
</evidence>
<name>A0AAE0ZSC5_9GAST</name>
<gene>
    <name evidence="1" type="ORF">RRG08_047741</name>
</gene>
<proteinExistence type="predicted"/>
<comment type="caution">
    <text evidence="1">The sequence shown here is derived from an EMBL/GenBank/DDBJ whole genome shotgun (WGS) entry which is preliminary data.</text>
</comment>